<dbReference type="CDD" id="cd06267">
    <property type="entry name" value="PBP1_LacI_sugar_binding-like"/>
    <property type="match status" value="1"/>
</dbReference>
<evidence type="ECO:0000313" key="5">
    <source>
        <dbReference type="EMBL" id="MDR7267938.1"/>
    </source>
</evidence>
<dbReference type="InterPro" id="IPR046335">
    <property type="entry name" value="LacI/GalR-like_sensor"/>
</dbReference>
<dbReference type="Pfam" id="PF00356">
    <property type="entry name" value="LacI"/>
    <property type="match status" value="1"/>
</dbReference>
<dbReference type="SUPFAM" id="SSF53822">
    <property type="entry name" value="Periplasmic binding protein-like I"/>
    <property type="match status" value="1"/>
</dbReference>
<dbReference type="InterPro" id="IPR028082">
    <property type="entry name" value="Peripla_BP_I"/>
</dbReference>
<comment type="caution">
    <text evidence="5">The sequence shown here is derived from an EMBL/GenBank/DDBJ whole genome shotgun (WGS) entry which is preliminary data.</text>
</comment>
<dbReference type="EMBL" id="JAVDXU010000001">
    <property type="protein sequence ID" value="MDR7267938.1"/>
    <property type="molecule type" value="Genomic_DNA"/>
</dbReference>
<protein>
    <submittedName>
        <fullName evidence="5">LacI family transcriptional regulator</fullName>
    </submittedName>
</protein>
<keyword evidence="2" id="KW-0238">DNA-binding</keyword>
<dbReference type="CDD" id="cd01392">
    <property type="entry name" value="HTH_LacI"/>
    <property type="match status" value="1"/>
</dbReference>
<evidence type="ECO:0000259" key="4">
    <source>
        <dbReference type="PROSITE" id="PS50932"/>
    </source>
</evidence>
<sequence>MGVFTGYRDSPHTECGIVTTLGIQFLQRSMRKPSRLSEVAKLAGVAPITASRAIRGIGYVSEDARARIMDAATQLNYAPDMVARRMRGEKSRLIGIFVNNFGSLALHEITREISNEARSRGYDIVLFNAERFDGPDRAGTRDMLANLCAGLILPMPNVEDGYLAELEQRQLPCVFVNFEARPTKLPVVVVENRKGARLAVEHLLSLGHRRIAFIAGSHHTGQSGERQAAYVETLNAAGIAVDAALIVSGRFVQSGGYAATQQLLALSDPPTAIFAANDEMAFGAIDAIHSKGLRVPGDISVVGFDDIAISSHIHPPLTTMRQPLSELSACAVRELMALIEGQGPEAKKVALPLELIVRKSTGLVPQRG</sequence>
<dbReference type="PANTHER" id="PTHR30146">
    <property type="entry name" value="LACI-RELATED TRANSCRIPTIONAL REPRESSOR"/>
    <property type="match status" value="1"/>
</dbReference>
<feature type="domain" description="HTH lacI-type" evidence="4">
    <location>
        <begin position="34"/>
        <end position="88"/>
    </location>
</feature>
<keyword evidence="6" id="KW-1185">Reference proteome</keyword>
<dbReference type="Gene3D" id="1.10.260.40">
    <property type="entry name" value="lambda repressor-like DNA-binding domains"/>
    <property type="match status" value="1"/>
</dbReference>
<dbReference type="Gene3D" id="3.40.50.2300">
    <property type="match status" value="2"/>
</dbReference>
<dbReference type="SUPFAM" id="SSF47413">
    <property type="entry name" value="lambda repressor-like DNA-binding domains"/>
    <property type="match status" value="1"/>
</dbReference>
<proteinExistence type="predicted"/>
<evidence type="ECO:0000256" key="1">
    <source>
        <dbReference type="ARBA" id="ARBA00023015"/>
    </source>
</evidence>
<dbReference type="RefSeq" id="WP_310260583.1">
    <property type="nucleotide sequence ID" value="NZ_JAVDXU010000001.1"/>
</dbReference>
<reference evidence="5 6" key="1">
    <citation type="submission" date="2023-07" db="EMBL/GenBank/DDBJ databases">
        <title>Sorghum-associated microbial communities from plants grown in Nebraska, USA.</title>
        <authorList>
            <person name="Schachtman D."/>
        </authorList>
    </citation>
    <scope>NUCLEOTIDE SEQUENCE [LARGE SCALE GENOMIC DNA]</scope>
    <source>
        <strain evidence="5 6">BE314</strain>
    </source>
</reference>
<dbReference type="Pfam" id="PF13377">
    <property type="entry name" value="Peripla_BP_3"/>
    <property type="match status" value="1"/>
</dbReference>
<dbReference type="InterPro" id="IPR010982">
    <property type="entry name" value="Lambda_DNA-bd_dom_sf"/>
</dbReference>
<gene>
    <name evidence="5" type="ORF">J2X20_000567</name>
</gene>
<dbReference type="Proteomes" id="UP001180453">
    <property type="component" value="Unassembled WGS sequence"/>
</dbReference>
<dbReference type="SMART" id="SM00354">
    <property type="entry name" value="HTH_LACI"/>
    <property type="match status" value="1"/>
</dbReference>
<keyword evidence="1" id="KW-0805">Transcription regulation</keyword>
<accession>A0ABU1YGI4</accession>
<evidence type="ECO:0000256" key="3">
    <source>
        <dbReference type="ARBA" id="ARBA00023163"/>
    </source>
</evidence>
<dbReference type="PANTHER" id="PTHR30146:SF153">
    <property type="entry name" value="LACTOSE OPERON REPRESSOR"/>
    <property type="match status" value="1"/>
</dbReference>
<keyword evidence="3" id="KW-0804">Transcription</keyword>
<dbReference type="PROSITE" id="PS50932">
    <property type="entry name" value="HTH_LACI_2"/>
    <property type="match status" value="1"/>
</dbReference>
<evidence type="ECO:0000313" key="6">
    <source>
        <dbReference type="Proteomes" id="UP001180453"/>
    </source>
</evidence>
<name>A0ABU1YGI4_ROSSA</name>
<organism evidence="5 6">
    <name type="scientific">Roseateles saccharophilus</name>
    <name type="common">Pseudomonas saccharophila</name>
    <dbReference type="NCBI Taxonomy" id="304"/>
    <lineage>
        <taxon>Bacteria</taxon>
        <taxon>Pseudomonadati</taxon>
        <taxon>Pseudomonadota</taxon>
        <taxon>Betaproteobacteria</taxon>
        <taxon>Burkholderiales</taxon>
        <taxon>Sphaerotilaceae</taxon>
        <taxon>Roseateles</taxon>
    </lineage>
</organism>
<evidence type="ECO:0000256" key="2">
    <source>
        <dbReference type="ARBA" id="ARBA00023125"/>
    </source>
</evidence>
<dbReference type="InterPro" id="IPR000843">
    <property type="entry name" value="HTH_LacI"/>
</dbReference>